<dbReference type="PROSITE" id="PS50928">
    <property type="entry name" value="ABC_TM1"/>
    <property type="match status" value="1"/>
</dbReference>
<dbReference type="InterPro" id="IPR000515">
    <property type="entry name" value="MetI-like"/>
</dbReference>
<organism evidence="9 10">
    <name type="scientific">Micropruina glycogenica</name>
    <dbReference type="NCBI Taxonomy" id="75385"/>
    <lineage>
        <taxon>Bacteria</taxon>
        <taxon>Bacillati</taxon>
        <taxon>Actinomycetota</taxon>
        <taxon>Actinomycetes</taxon>
        <taxon>Propionibacteriales</taxon>
        <taxon>Nocardioidaceae</taxon>
        <taxon>Micropruina</taxon>
    </lineage>
</organism>
<evidence type="ECO:0000256" key="3">
    <source>
        <dbReference type="ARBA" id="ARBA00022475"/>
    </source>
</evidence>
<evidence type="ECO:0000256" key="7">
    <source>
        <dbReference type="RuleBase" id="RU363032"/>
    </source>
</evidence>
<proteinExistence type="inferred from homology"/>
<dbReference type="KEGG" id="mgg:MPLG2_0693"/>
<dbReference type="GO" id="GO:0055085">
    <property type="term" value="P:transmembrane transport"/>
    <property type="evidence" value="ECO:0007669"/>
    <property type="project" value="InterPro"/>
</dbReference>
<dbReference type="AlphaFoldDB" id="A0A2N9JDW4"/>
<evidence type="ECO:0000313" key="10">
    <source>
        <dbReference type="Proteomes" id="UP000238164"/>
    </source>
</evidence>
<evidence type="ECO:0000256" key="5">
    <source>
        <dbReference type="ARBA" id="ARBA00022989"/>
    </source>
</evidence>
<feature type="transmembrane region" description="Helical" evidence="7">
    <location>
        <begin position="94"/>
        <end position="123"/>
    </location>
</feature>
<gene>
    <name evidence="9" type="ORF">MPLG2_0693</name>
</gene>
<keyword evidence="5 7" id="KW-1133">Transmembrane helix</keyword>
<dbReference type="Gene3D" id="1.10.3720.10">
    <property type="entry name" value="MetI-like"/>
    <property type="match status" value="1"/>
</dbReference>
<keyword evidence="2 7" id="KW-0813">Transport</keyword>
<feature type="transmembrane region" description="Helical" evidence="7">
    <location>
        <begin position="209"/>
        <end position="231"/>
    </location>
</feature>
<sequence>MTSVDPRALPAAAASVATGVRAQKPQHLRRNPFGDVLIYLILLASASLVLGPFALSFMTAFKSPQQFASESSLALPNPWTTENFARLFGGDYGFVSPIVVTAQVVAVILVGQLLFSVMAAYAFAKLQFRGRDSLFWVYLATLMVPQVVIVIPLFVMMSQLGLRNTFWSLVLPFMFGSPYAVFLLREHFRSIPDDLIDAARIDGAGDWRILWQIVAPLSRGIISTLAIITVVSHWNNFMWPLIITTGRDWQVITVATANLQSQYNSNWTLVMAATTVAMAPLLVLFAIFQRSIVSSISLTGFK</sequence>
<reference evidence="9 10" key="1">
    <citation type="submission" date="2018-02" db="EMBL/GenBank/DDBJ databases">
        <authorList>
            <person name="Cohen D.B."/>
            <person name="Kent A.D."/>
        </authorList>
    </citation>
    <scope>NUCLEOTIDE SEQUENCE [LARGE SCALE GENOMIC DNA]</scope>
    <source>
        <strain evidence="9">1</strain>
    </source>
</reference>
<dbReference type="EMBL" id="LT985188">
    <property type="protein sequence ID" value="SPD85729.1"/>
    <property type="molecule type" value="Genomic_DNA"/>
</dbReference>
<dbReference type="PANTHER" id="PTHR43744">
    <property type="entry name" value="ABC TRANSPORTER PERMEASE PROTEIN MG189-RELATED-RELATED"/>
    <property type="match status" value="1"/>
</dbReference>
<evidence type="ECO:0000256" key="1">
    <source>
        <dbReference type="ARBA" id="ARBA00004651"/>
    </source>
</evidence>
<name>A0A2N9JDW4_9ACTN</name>
<dbReference type="CDD" id="cd06261">
    <property type="entry name" value="TM_PBP2"/>
    <property type="match status" value="1"/>
</dbReference>
<dbReference type="PANTHER" id="PTHR43744:SF12">
    <property type="entry name" value="ABC TRANSPORTER PERMEASE PROTEIN MG189-RELATED"/>
    <property type="match status" value="1"/>
</dbReference>
<dbReference type="InterPro" id="IPR035906">
    <property type="entry name" value="MetI-like_sf"/>
</dbReference>
<dbReference type="Proteomes" id="UP000238164">
    <property type="component" value="Chromosome 1"/>
</dbReference>
<evidence type="ECO:0000256" key="6">
    <source>
        <dbReference type="ARBA" id="ARBA00023136"/>
    </source>
</evidence>
<feature type="domain" description="ABC transmembrane type-1" evidence="8">
    <location>
        <begin position="98"/>
        <end position="288"/>
    </location>
</feature>
<dbReference type="OrthoDB" id="61122at2"/>
<evidence type="ECO:0000256" key="2">
    <source>
        <dbReference type="ARBA" id="ARBA00022448"/>
    </source>
</evidence>
<keyword evidence="3" id="KW-1003">Cell membrane</keyword>
<evidence type="ECO:0000256" key="4">
    <source>
        <dbReference type="ARBA" id="ARBA00022692"/>
    </source>
</evidence>
<dbReference type="GO" id="GO:0005886">
    <property type="term" value="C:plasma membrane"/>
    <property type="evidence" value="ECO:0007669"/>
    <property type="project" value="UniProtKB-SubCell"/>
</dbReference>
<feature type="transmembrane region" description="Helical" evidence="7">
    <location>
        <begin position="166"/>
        <end position="184"/>
    </location>
</feature>
<evidence type="ECO:0000259" key="8">
    <source>
        <dbReference type="PROSITE" id="PS50928"/>
    </source>
</evidence>
<comment type="subcellular location">
    <subcellularLocation>
        <location evidence="1 7">Cell membrane</location>
        <topology evidence="1 7">Multi-pass membrane protein</topology>
    </subcellularLocation>
</comment>
<dbReference type="SUPFAM" id="SSF161098">
    <property type="entry name" value="MetI-like"/>
    <property type="match status" value="1"/>
</dbReference>
<feature type="transmembrane region" description="Helical" evidence="7">
    <location>
        <begin position="135"/>
        <end position="154"/>
    </location>
</feature>
<keyword evidence="10" id="KW-1185">Reference proteome</keyword>
<protein>
    <submittedName>
        <fullName evidence="9">Carbohydrate ABC transporter membrane protein 2, CUT1 family</fullName>
    </submittedName>
</protein>
<keyword evidence="4 7" id="KW-0812">Transmembrane</keyword>
<keyword evidence="6 7" id="KW-0472">Membrane</keyword>
<evidence type="ECO:0000313" key="9">
    <source>
        <dbReference type="EMBL" id="SPD85729.1"/>
    </source>
</evidence>
<accession>A0A2N9JDW4</accession>
<comment type="similarity">
    <text evidence="7">Belongs to the binding-protein-dependent transport system permease family.</text>
</comment>
<feature type="transmembrane region" description="Helical" evidence="7">
    <location>
        <begin position="267"/>
        <end position="288"/>
    </location>
</feature>
<dbReference type="Pfam" id="PF00528">
    <property type="entry name" value="BPD_transp_1"/>
    <property type="match status" value="1"/>
</dbReference>
<dbReference type="RefSeq" id="WP_105184897.1">
    <property type="nucleotide sequence ID" value="NZ_BAAAGO010000028.1"/>
</dbReference>
<feature type="transmembrane region" description="Helical" evidence="7">
    <location>
        <begin position="36"/>
        <end position="61"/>
    </location>
</feature>